<organism evidence="4 5">
    <name type="scientific">Labrys okinawensis</name>
    <dbReference type="NCBI Taxonomy" id="346911"/>
    <lineage>
        <taxon>Bacteria</taxon>
        <taxon>Pseudomonadati</taxon>
        <taxon>Pseudomonadota</taxon>
        <taxon>Alphaproteobacteria</taxon>
        <taxon>Hyphomicrobiales</taxon>
        <taxon>Xanthobacteraceae</taxon>
        <taxon>Labrys</taxon>
    </lineage>
</organism>
<dbReference type="RefSeq" id="WP_105864256.1">
    <property type="nucleotide sequence ID" value="NZ_PUEJ01000009.1"/>
</dbReference>
<proteinExistence type="predicted"/>
<keyword evidence="2" id="KW-0732">Signal</keyword>
<dbReference type="InterPro" id="IPR009739">
    <property type="entry name" value="LprI-like_N"/>
</dbReference>
<gene>
    <name evidence="4" type="ORF">C5L14_22130</name>
</gene>
<keyword evidence="5" id="KW-1185">Reference proteome</keyword>
<dbReference type="OrthoDB" id="5974484at2"/>
<dbReference type="Gene3D" id="1.20.1270.180">
    <property type="match status" value="1"/>
</dbReference>
<accession>A0A2S9Q729</accession>
<dbReference type="Proteomes" id="UP000237682">
    <property type="component" value="Unassembled WGS sequence"/>
</dbReference>
<feature type="chain" id="PRO_5015596867" evidence="2">
    <location>
        <begin position="22"/>
        <end position="285"/>
    </location>
</feature>
<evidence type="ECO:0000256" key="1">
    <source>
        <dbReference type="SAM" id="MobiDB-lite"/>
    </source>
</evidence>
<comment type="caution">
    <text evidence="4">The sequence shown here is derived from an EMBL/GenBank/DDBJ whole genome shotgun (WGS) entry which is preliminary data.</text>
</comment>
<feature type="domain" description="Lysozyme inhibitor LprI-like N-terminal" evidence="3">
    <location>
        <begin position="24"/>
        <end position="92"/>
    </location>
</feature>
<evidence type="ECO:0000313" key="5">
    <source>
        <dbReference type="Proteomes" id="UP000237682"/>
    </source>
</evidence>
<protein>
    <submittedName>
        <fullName evidence="4">DUF1311 domain-containing protein</fullName>
    </submittedName>
</protein>
<name>A0A2S9Q729_9HYPH</name>
<feature type="region of interest" description="Disordered" evidence="1">
    <location>
        <begin position="237"/>
        <end position="258"/>
    </location>
</feature>
<sequence>MKRLAFGIAALIVFHALPAHAIDCRKASTSIERRICADKALRQADAAMGAAYARILKASQDPEIRAMLIESQKHWLARRDLRLDQEDGAENADDSDAEAPRNNLLAAIEARTADLTDVSKTDPKLPRLIEIANKQRRFNAQFTGGPFAGYRADCDFLPSGNEQIYTCLGTRSYQNKDRVCSVTTDFATNALYTTQTVADVVDGKLKTIATCGDENGNSPCPGGEPSADRRWTLQPAATVNASGTSTPPSKISADLGEDEDSPWLRACLTDKSYPLADPASDGSKK</sequence>
<feature type="compositionally biased region" description="Polar residues" evidence="1">
    <location>
        <begin position="237"/>
        <end position="249"/>
    </location>
</feature>
<dbReference type="Pfam" id="PF07007">
    <property type="entry name" value="LprI"/>
    <property type="match status" value="1"/>
</dbReference>
<dbReference type="EMBL" id="PUEJ01000009">
    <property type="protein sequence ID" value="PRH85163.1"/>
    <property type="molecule type" value="Genomic_DNA"/>
</dbReference>
<feature type="signal peptide" evidence="2">
    <location>
        <begin position="1"/>
        <end position="21"/>
    </location>
</feature>
<evidence type="ECO:0000259" key="3">
    <source>
        <dbReference type="Pfam" id="PF07007"/>
    </source>
</evidence>
<dbReference type="AlphaFoldDB" id="A0A2S9Q729"/>
<evidence type="ECO:0000256" key="2">
    <source>
        <dbReference type="SAM" id="SignalP"/>
    </source>
</evidence>
<evidence type="ECO:0000313" key="4">
    <source>
        <dbReference type="EMBL" id="PRH85163.1"/>
    </source>
</evidence>
<reference evidence="4 5" key="1">
    <citation type="submission" date="2018-02" db="EMBL/GenBank/DDBJ databases">
        <title>Whole genome sequencing of endophytic bacterium.</title>
        <authorList>
            <person name="Eedara R."/>
            <person name="Podile A.R."/>
        </authorList>
    </citation>
    <scope>NUCLEOTIDE SEQUENCE [LARGE SCALE GENOMIC DNA]</scope>
    <source>
        <strain evidence="4 5">RP1T</strain>
    </source>
</reference>